<evidence type="ECO:0000313" key="3">
    <source>
        <dbReference type="Proteomes" id="UP000269793"/>
    </source>
</evidence>
<dbReference type="SUPFAM" id="SSF75011">
    <property type="entry name" value="3-carboxy-cis,cis-mucoante lactonizing enzyme"/>
    <property type="match status" value="1"/>
</dbReference>
<keyword evidence="3" id="KW-1185">Reference proteome</keyword>
<protein>
    <submittedName>
        <fullName evidence="2">Major allergen Mal f 1</fullName>
    </submittedName>
</protein>
<dbReference type="VEuPathDB" id="FungiDB:DNF11_2202"/>
<evidence type="ECO:0000313" key="2">
    <source>
        <dbReference type="EMBL" id="AYO43152.1"/>
    </source>
</evidence>
<proteinExistence type="predicted"/>
<sequence length="352" mass="38647">MKTTSFISTVVALLGAYSVGVSAGLPDTINVHVKNLAPEDTIYDRTRQLFYQSNLWKGMIEVWDNKRQSHFNVKIDGVSSGGDGEQQMSGLSLLTHDNSKRLFAVAKNSHSFDFSPNQKNDGPSSFHCFKLPLSEQSKPEWSVYLQGVQDEFQRQTGRRPFGVVQSAQDRDGNSYIAFALGMPAVAKISPDGKNVEAWAHEDGNGGQRPGYSGITFDPHSNKILAFGGPRPLTAFSLDKPNPQPEPVHINGDFGKLDGTEKIVTVPVNGQSVLVGARAPYAISFQSWDGWKSASIKKTKREELRNSGFTAVTEYYEGKELGLYGVSAFFDNGAHGGRADWPLFKLDSGILYF</sequence>
<feature type="chain" id="PRO_5018281016" evidence="1">
    <location>
        <begin position="24"/>
        <end position="352"/>
    </location>
</feature>
<dbReference type="Proteomes" id="UP000269793">
    <property type="component" value="Chromosome IV"/>
</dbReference>
<evidence type="ECO:0000256" key="1">
    <source>
        <dbReference type="SAM" id="SignalP"/>
    </source>
</evidence>
<name>A0A3G2S758_MALR7</name>
<feature type="signal peptide" evidence="1">
    <location>
        <begin position="1"/>
        <end position="23"/>
    </location>
</feature>
<gene>
    <name evidence="2" type="ORF">DNF11_2202</name>
</gene>
<keyword evidence="1" id="KW-0732">Signal</keyword>
<dbReference type="CDD" id="cd12811">
    <property type="entry name" value="MALA"/>
    <property type="match status" value="1"/>
</dbReference>
<dbReference type="EMBL" id="CP033151">
    <property type="protein sequence ID" value="AYO43152.1"/>
    <property type="molecule type" value="Genomic_DNA"/>
</dbReference>
<dbReference type="OrthoDB" id="4434395at2759"/>
<organism evidence="2 3">
    <name type="scientific">Malassezia restricta (strain ATCC 96810 / NBRC 103918 / CBS 7877)</name>
    <name type="common">Seborrheic dermatitis infection agent</name>
    <dbReference type="NCBI Taxonomy" id="425264"/>
    <lineage>
        <taxon>Eukaryota</taxon>
        <taxon>Fungi</taxon>
        <taxon>Dikarya</taxon>
        <taxon>Basidiomycota</taxon>
        <taxon>Ustilaginomycotina</taxon>
        <taxon>Malasseziomycetes</taxon>
        <taxon>Malasseziales</taxon>
        <taxon>Malasseziaceae</taxon>
        <taxon>Malassezia</taxon>
    </lineage>
</organism>
<dbReference type="AlphaFoldDB" id="A0A3G2S758"/>
<reference evidence="2 3" key="1">
    <citation type="submission" date="2018-10" db="EMBL/GenBank/DDBJ databases">
        <title>Complete genome sequence of Malassezia restricta CBS 7877.</title>
        <authorList>
            <person name="Morand S.C."/>
            <person name="Bertignac M."/>
            <person name="Iltis A."/>
            <person name="Kolder I."/>
            <person name="Pirovano W."/>
            <person name="Jourdain R."/>
            <person name="Clavaud C."/>
        </authorList>
    </citation>
    <scope>NUCLEOTIDE SEQUENCE [LARGE SCALE GENOMIC DNA]</scope>
    <source>
        <strain evidence="2 3">CBS 7877</strain>
    </source>
</reference>
<dbReference type="Pfam" id="PF22701">
    <property type="entry name" value="Mala_s_1-like"/>
    <property type="match status" value="1"/>
</dbReference>
<accession>A0A3G2S758</accession>
<dbReference type="STRING" id="425264.A0A3G2S758"/>
<dbReference type="InterPro" id="IPR054550">
    <property type="entry name" value="Mala_s_1-like"/>
</dbReference>